<keyword evidence="3 6" id="KW-0547">Nucleotide-binding</keyword>
<dbReference type="InterPro" id="IPR017441">
    <property type="entry name" value="Protein_kinase_ATP_BS"/>
</dbReference>
<proteinExistence type="predicted"/>
<evidence type="ECO:0000313" key="10">
    <source>
        <dbReference type="EMBL" id="GHO56494.1"/>
    </source>
</evidence>
<evidence type="ECO:0000256" key="4">
    <source>
        <dbReference type="ARBA" id="ARBA00022777"/>
    </source>
</evidence>
<keyword evidence="11" id="KW-1185">Reference proteome</keyword>
<dbReference type="SUPFAM" id="SSF56112">
    <property type="entry name" value="Protein kinase-like (PK-like)"/>
    <property type="match status" value="1"/>
</dbReference>
<feature type="domain" description="Protein kinase" evidence="9">
    <location>
        <begin position="11"/>
        <end position="288"/>
    </location>
</feature>
<evidence type="ECO:0000256" key="6">
    <source>
        <dbReference type="PROSITE-ProRule" id="PRU10141"/>
    </source>
</evidence>
<evidence type="ECO:0000256" key="5">
    <source>
        <dbReference type="ARBA" id="ARBA00022840"/>
    </source>
</evidence>
<dbReference type="Pfam" id="PF00069">
    <property type="entry name" value="Pkinase"/>
    <property type="match status" value="1"/>
</dbReference>
<protein>
    <recommendedName>
        <fullName evidence="1">non-specific serine/threonine protein kinase</fullName>
        <ecNumber evidence="1">2.7.11.1</ecNumber>
    </recommendedName>
</protein>
<dbReference type="Gene3D" id="3.30.200.20">
    <property type="entry name" value="Phosphorylase Kinase, domain 1"/>
    <property type="match status" value="1"/>
</dbReference>
<evidence type="ECO:0000256" key="8">
    <source>
        <dbReference type="SAM" id="Phobius"/>
    </source>
</evidence>
<comment type="caution">
    <text evidence="10">The sequence shown here is derived from an EMBL/GenBank/DDBJ whole genome shotgun (WGS) entry which is preliminary data.</text>
</comment>
<gene>
    <name evidence="10" type="ORF">KSB_49690</name>
</gene>
<dbReference type="EC" id="2.7.11.1" evidence="1"/>
<keyword evidence="2" id="KW-0808">Transferase</keyword>
<name>A0ABQ3UUH1_9CHLR</name>
<feature type="transmembrane region" description="Helical" evidence="8">
    <location>
        <begin position="457"/>
        <end position="478"/>
    </location>
</feature>
<keyword evidence="8" id="KW-1133">Transmembrane helix</keyword>
<keyword evidence="5 6" id="KW-0067">ATP-binding</keyword>
<keyword evidence="4" id="KW-0418">Kinase</keyword>
<dbReference type="PROSITE" id="PS00107">
    <property type="entry name" value="PROTEIN_KINASE_ATP"/>
    <property type="match status" value="1"/>
</dbReference>
<dbReference type="InterPro" id="IPR000719">
    <property type="entry name" value="Prot_kinase_dom"/>
</dbReference>
<accession>A0ABQ3UUH1</accession>
<feature type="region of interest" description="Disordered" evidence="7">
    <location>
        <begin position="396"/>
        <end position="448"/>
    </location>
</feature>
<sequence length="837" mass="91063">MSHIPRRIGKYELQELLGSGGMAEVWKALDTQLHRYVAIKLLHANLHADPDFISRFTQEAQMVAALRHPNIVQIYDFHISESTETEDTPAYMVMEYIQGQTLAHYIRTTSQQKNFPSANDIIQLFTPISLALDYAHRQGTIHRDIKPANILLDQKNRTHNPMGEPILSDFGLAKVMDAPSRTIAGMVFGTPLYISPEQVQNGLISNRTDLYSLGIVLYELFTSQPPFSGGSSSHIMLQHVLEEPTDPRSINPGLSSALSEVLLKSIARDPQDRFSSAAAMTTAVAEALDLPVPEAVRLALASTPQAQRSTNDAQPVDQEAATVITSPPAAMLGQQKMNAVVDDDAAKVDLLSAERVEDTGGPLNLPDSEPPLAGVATSDKIAAADILDSGATLLSKPGQQVPDDDAQSEAAAQSDAREGQTVAIPVRSASSSPSKMPPVAPLPSHAPGAQKRQKMRIVIAALFISILIVAGSGVFFLLQTPHKATTTTSTNSTVGQAFFLSSVNMDQDTARGNNSKLELDLKSIPAPQNGKSYYAWLLPDKNQPEGAPILLGQLIVKDGTVHYIYPGNSDISDLLAMTSRFLITEESSTITPDIPSPDLNAWRYYAEIPQMVPAGQQYSLLSHVRHLLADDPDLMSLHLSGGLDIWANRNIYEVAQWSKGAQNDWKAKNFDAMHQRIVSILDYLDGASYVKQDVPAGTPLYANPLDAQVGLLNLNSGSQGHPSYLYHIALHLNGVLSSPGSTQYQRSLALQINTGLSNVKLELVQVRLDAIQLVHMNNAQLAQPSSLALLNDIVTRTNIAYAGQLDTATHQVKIMGMTQIYQDNQRLATFEIKPYRS</sequence>
<dbReference type="CDD" id="cd14014">
    <property type="entry name" value="STKc_PknB_like"/>
    <property type="match status" value="1"/>
</dbReference>
<evidence type="ECO:0000259" key="9">
    <source>
        <dbReference type="PROSITE" id="PS50011"/>
    </source>
</evidence>
<dbReference type="Gene3D" id="1.10.510.10">
    <property type="entry name" value="Transferase(Phosphotransferase) domain 1"/>
    <property type="match status" value="1"/>
</dbReference>
<dbReference type="Proteomes" id="UP000654345">
    <property type="component" value="Unassembled WGS sequence"/>
</dbReference>
<dbReference type="PANTHER" id="PTHR43289:SF6">
    <property type="entry name" value="SERINE_THREONINE-PROTEIN KINASE NEKL-3"/>
    <property type="match status" value="1"/>
</dbReference>
<evidence type="ECO:0000256" key="2">
    <source>
        <dbReference type="ARBA" id="ARBA00022679"/>
    </source>
</evidence>
<organism evidence="10 11">
    <name type="scientific">Ktedonobacter robiniae</name>
    <dbReference type="NCBI Taxonomy" id="2778365"/>
    <lineage>
        <taxon>Bacteria</taxon>
        <taxon>Bacillati</taxon>
        <taxon>Chloroflexota</taxon>
        <taxon>Ktedonobacteria</taxon>
        <taxon>Ktedonobacterales</taxon>
        <taxon>Ktedonobacteraceae</taxon>
        <taxon>Ktedonobacter</taxon>
    </lineage>
</organism>
<reference evidence="10 11" key="1">
    <citation type="journal article" date="2021" name="Int. J. Syst. Evol. Microbiol.">
        <title>Reticulibacter mediterranei gen. nov., sp. nov., within the new family Reticulibacteraceae fam. nov., and Ktedonospora formicarum gen. nov., sp. nov., Ktedonobacter robiniae sp. nov., Dictyobacter formicarum sp. nov. and Dictyobacter arantiisoli sp. nov., belonging to the class Ktedonobacteria.</title>
        <authorList>
            <person name="Yabe S."/>
            <person name="Zheng Y."/>
            <person name="Wang C.M."/>
            <person name="Sakai Y."/>
            <person name="Abe K."/>
            <person name="Yokota A."/>
            <person name="Donadio S."/>
            <person name="Cavaletti L."/>
            <person name="Monciardini P."/>
        </authorList>
    </citation>
    <scope>NUCLEOTIDE SEQUENCE [LARGE SCALE GENOMIC DNA]</scope>
    <source>
        <strain evidence="10 11">SOSP1-30</strain>
    </source>
</reference>
<keyword evidence="8" id="KW-0812">Transmembrane</keyword>
<evidence type="ECO:0000313" key="11">
    <source>
        <dbReference type="Proteomes" id="UP000654345"/>
    </source>
</evidence>
<feature type="binding site" evidence="6">
    <location>
        <position position="40"/>
    </location>
    <ligand>
        <name>ATP</name>
        <dbReference type="ChEBI" id="CHEBI:30616"/>
    </ligand>
</feature>
<dbReference type="EMBL" id="BNJG01000002">
    <property type="protein sequence ID" value="GHO56494.1"/>
    <property type="molecule type" value="Genomic_DNA"/>
</dbReference>
<evidence type="ECO:0000256" key="1">
    <source>
        <dbReference type="ARBA" id="ARBA00012513"/>
    </source>
</evidence>
<dbReference type="PANTHER" id="PTHR43289">
    <property type="entry name" value="MITOGEN-ACTIVATED PROTEIN KINASE KINASE KINASE 20-RELATED"/>
    <property type="match status" value="1"/>
</dbReference>
<dbReference type="InterPro" id="IPR011009">
    <property type="entry name" value="Kinase-like_dom_sf"/>
</dbReference>
<dbReference type="PROSITE" id="PS50011">
    <property type="entry name" value="PROTEIN_KINASE_DOM"/>
    <property type="match status" value="1"/>
</dbReference>
<dbReference type="RefSeq" id="WP_201372979.1">
    <property type="nucleotide sequence ID" value="NZ_BNJG01000002.1"/>
</dbReference>
<dbReference type="SMART" id="SM00220">
    <property type="entry name" value="S_TKc"/>
    <property type="match status" value="1"/>
</dbReference>
<evidence type="ECO:0000256" key="3">
    <source>
        <dbReference type="ARBA" id="ARBA00022741"/>
    </source>
</evidence>
<keyword evidence="8" id="KW-0472">Membrane</keyword>
<evidence type="ECO:0000256" key="7">
    <source>
        <dbReference type="SAM" id="MobiDB-lite"/>
    </source>
</evidence>